<reference evidence="1 2" key="1">
    <citation type="journal article" date="2016" name="Sci. Rep.">
        <title>Penicillium arizonense, a new, genome sequenced fungal species, reveals a high chemical diversity in secreted metabolites.</title>
        <authorList>
            <person name="Grijseels S."/>
            <person name="Nielsen J.C."/>
            <person name="Randelovic M."/>
            <person name="Nielsen J."/>
            <person name="Nielsen K.F."/>
            <person name="Workman M."/>
            <person name="Frisvad J.C."/>
        </authorList>
    </citation>
    <scope>NUCLEOTIDE SEQUENCE [LARGE SCALE GENOMIC DNA]</scope>
    <source>
        <strain evidence="1 2">CBS 141311</strain>
    </source>
</reference>
<protein>
    <submittedName>
        <fullName evidence="1">Uncharacterized protein</fullName>
    </submittedName>
</protein>
<keyword evidence="2" id="KW-1185">Reference proteome</keyword>
<sequence length="24" mass="2784">MAARDIRDSLVNLMEMTVQSWTES</sequence>
<evidence type="ECO:0000313" key="1">
    <source>
        <dbReference type="EMBL" id="OGE50044.1"/>
    </source>
</evidence>
<gene>
    <name evidence="1" type="ORF">PENARI_c018G07472</name>
</gene>
<evidence type="ECO:0000313" key="2">
    <source>
        <dbReference type="Proteomes" id="UP000177622"/>
    </source>
</evidence>
<accession>A0A1F5LA12</accession>
<dbReference type="Proteomes" id="UP000177622">
    <property type="component" value="Unassembled WGS sequence"/>
</dbReference>
<dbReference type="AlphaFoldDB" id="A0A1F5LA12"/>
<name>A0A1F5LA12_PENAI</name>
<organism evidence="1 2">
    <name type="scientific">Penicillium arizonense</name>
    <dbReference type="NCBI Taxonomy" id="1835702"/>
    <lineage>
        <taxon>Eukaryota</taxon>
        <taxon>Fungi</taxon>
        <taxon>Dikarya</taxon>
        <taxon>Ascomycota</taxon>
        <taxon>Pezizomycotina</taxon>
        <taxon>Eurotiomycetes</taxon>
        <taxon>Eurotiomycetidae</taxon>
        <taxon>Eurotiales</taxon>
        <taxon>Aspergillaceae</taxon>
        <taxon>Penicillium</taxon>
    </lineage>
</organism>
<proteinExistence type="predicted"/>
<comment type="caution">
    <text evidence="1">The sequence shown here is derived from an EMBL/GenBank/DDBJ whole genome shotgun (WGS) entry which is preliminary data.</text>
</comment>
<dbReference type="EMBL" id="LXJU01000018">
    <property type="protein sequence ID" value="OGE50044.1"/>
    <property type="molecule type" value="Genomic_DNA"/>
</dbReference>